<dbReference type="EMBL" id="AECQ01000013">
    <property type="protein sequence ID" value="EFW24674.1"/>
    <property type="molecule type" value="Genomic_DNA"/>
</dbReference>
<keyword evidence="1" id="KW-1133">Transmembrane helix</keyword>
<feature type="transmembrane region" description="Helical" evidence="1">
    <location>
        <begin position="24"/>
        <end position="42"/>
    </location>
</feature>
<name>E7MMU0_9FIRM</name>
<organism evidence="2 3">
    <name type="scientific">Solobacterium moorei F0204</name>
    <dbReference type="NCBI Taxonomy" id="706433"/>
    <lineage>
        <taxon>Bacteria</taxon>
        <taxon>Bacillati</taxon>
        <taxon>Bacillota</taxon>
        <taxon>Erysipelotrichia</taxon>
        <taxon>Erysipelotrichales</taxon>
        <taxon>Erysipelotrichaceae</taxon>
        <taxon>Solobacterium</taxon>
    </lineage>
</organism>
<accession>E7MMU0</accession>
<protein>
    <submittedName>
        <fullName evidence="2">Uncharacterized protein</fullName>
    </submittedName>
</protein>
<dbReference type="Proteomes" id="UP000004097">
    <property type="component" value="Unassembled WGS sequence"/>
</dbReference>
<proteinExistence type="predicted"/>
<comment type="caution">
    <text evidence="2">The sequence shown here is derived from an EMBL/GenBank/DDBJ whole genome shotgun (WGS) entry which is preliminary data.</text>
</comment>
<keyword evidence="3" id="KW-1185">Reference proteome</keyword>
<keyword evidence="1" id="KW-0812">Transmembrane</keyword>
<dbReference type="HOGENOM" id="CLU_2453016_0_0_9"/>
<gene>
    <name evidence="2" type="ORF">HMPREF9430_00858</name>
</gene>
<keyword evidence="1" id="KW-0472">Membrane</keyword>
<evidence type="ECO:0000313" key="2">
    <source>
        <dbReference type="EMBL" id="EFW24674.1"/>
    </source>
</evidence>
<dbReference type="AlphaFoldDB" id="E7MMU0"/>
<evidence type="ECO:0000256" key="1">
    <source>
        <dbReference type="SAM" id="Phobius"/>
    </source>
</evidence>
<reference evidence="2 3" key="1">
    <citation type="submission" date="2010-08" db="EMBL/GenBank/DDBJ databases">
        <authorList>
            <person name="Weinstock G."/>
            <person name="Sodergren E."/>
            <person name="Clifton S."/>
            <person name="Fulton L."/>
            <person name="Fulton B."/>
            <person name="Courtney L."/>
            <person name="Fronick C."/>
            <person name="Harrison M."/>
            <person name="Strong C."/>
            <person name="Farmer C."/>
            <person name="Delahaunty K."/>
            <person name="Markovic C."/>
            <person name="Hall O."/>
            <person name="Minx P."/>
            <person name="Tomlinson C."/>
            <person name="Mitreva M."/>
            <person name="Hou S."/>
            <person name="Chen J."/>
            <person name="Wollam A."/>
            <person name="Pepin K.H."/>
            <person name="Johnson M."/>
            <person name="Bhonagiri V."/>
            <person name="Zhang X."/>
            <person name="Suruliraj S."/>
            <person name="Warren W."/>
            <person name="Chinwalla A."/>
            <person name="Mardis E.R."/>
            <person name="Wilson R.K."/>
        </authorList>
    </citation>
    <scope>NUCLEOTIDE SEQUENCE [LARGE SCALE GENOMIC DNA]</scope>
    <source>
        <strain evidence="2 3">F0204</strain>
    </source>
</reference>
<sequence>MMEYSFLSDMHNVLVNFPIPTSDYFSGLYTTYLTVSWIVILIKQPKNIGGKQNAFYYGLNDITGLKEGTFSLYPDQFPYMPVRERPETF</sequence>
<evidence type="ECO:0000313" key="3">
    <source>
        <dbReference type="Proteomes" id="UP000004097"/>
    </source>
</evidence>
<dbReference type="STRING" id="706433.HMPREF9430_00858"/>